<name>A0A1G6A1B8_9BACT</name>
<dbReference type="Proteomes" id="UP000198771">
    <property type="component" value="Unassembled WGS sequence"/>
</dbReference>
<evidence type="ECO:0000256" key="3">
    <source>
        <dbReference type="HAMAP-Rule" id="MF_01440"/>
    </source>
</evidence>
<comment type="function">
    <text evidence="3">Probably deamidates glutamine residues to glutamate on methyl-accepting chemotaxis receptors (MCPs), playing an important role in chemotaxis.</text>
</comment>
<dbReference type="AlphaFoldDB" id="A0A1G6A1B8"/>
<proteinExistence type="inferred from homology"/>
<dbReference type="RefSeq" id="WP_161946127.1">
    <property type="nucleotide sequence ID" value="NZ_FMXO01000001.1"/>
</dbReference>
<comment type="similarity">
    <text evidence="3">Belongs to the CheD family.</text>
</comment>
<dbReference type="InterPro" id="IPR011324">
    <property type="entry name" value="Cytotoxic_necrot_fac-like_cat"/>
</dbReference>
<sequence length="172" mass="18738">MNSAHFSNYPVFHLQIGECFLSKKPTLVCTVLGSCVAVSFFEPVIRLGGIFHALLPDSPDNDGGTPTTQPCRFVDQSIQRILSAVERNGGRRRDIQIKVFGGAELFGFSGGTGSAANSVGRRNVRTAIVELEKTGLRIMASDVGGTLGRKLYFLSDTGEVWVKRIQRTLFSE</sequence>
<comment type="catalytic activity">
    <reaction evidence="3">
        <text>L-glutaminyl-[protein] + H2O = L-glutamyl-[protein] + NH4(+)</text>
        <dbReference type="Rhea" id="RHEA:16441"/>
        <dbReference type="Rhea" id="RHEA-COMP:10207"/>
        <dbReference type="Rhea" id="RHEA-COMP:10208"/>
        <dbReference type="ChEBI" id="CHEBI:15377"/>
        <dbReference type="ChEBI" id="CHEBI:28938"/>
        <dbReference type="ChEBI" id="CHEBI:29973"/>
        <dbReference type="ChEBI" id="CHEBI:30011"/>
        <dbReference type="EC" id="3.5.1.44"/>
    </reaction>
</comment>
<keyword evidence="5" id="KW-1185">Reference proteome</keyword>
<dbReference type="PANTHER" id="PTHR35147:SF1">
    <property type="entry name" value="CHEMORECEPTOR GLUTAMINE DEAMIDASE CHED-RELATED"/>
    <property type="match status" value="1"/>
</dbReference>
<dbReference type="InterPro" id="IPR038592">
    <property type="entry name" value="CheD-like_sf"/>
</dbReference>
<keyword evidence="2 3" id="KW-0378">Hydrolase</keyword>
<accession>A0A1G6A1B8</accession>
<dbReference type="Pfam" id="PF03975">
    <property type="entry name" value="CheD"/>
    <property type="match status" value="1"/>
</dbReference>
<evidence type="ECO:0000313" key="5">
    <source>
        <dbReference type="Proteomes" id="UP000198771"/>
    </source>
</evidence>
<dbReference type="SUPFAM" id="SSF64438">
    <property type="entry name" value="CNF1/YfiH-like putative cysteine hydrolases"/>
    <property type="match status" value="1"/>
</dbReference>
<dbReference type="HAMAP" id="MF_01440">
    <property type="entry name" value="CheD"/>
    <property type="match status" value="1"/>
</dbReference>
<dbReference type="GO" id="GO:0006935">
    <property type="term" value="P:chemotaxis"/>
    <property type="evidence" value="ECO:0007669"/>
    <property type="project" value="UniProtKB-UniRule"/>
</dbReference>
<dbReference type="STRING" id="617002.SAMN05660653_00018"/>
<dbReference type="GO" id="GO:0050568">
    <property type="term" value="F:protein-glutamine glutaminase activity"/>
    <property type="evidence" value="ECO:0007669"/>
    <property type="project" value="UniProtKB-UniRule"/>
</dbReference>
<reference evidence="4 5" key="1">
    <citation type="submission" date="2016-10" db="EMBL/GenBank/DDBJ databases">
        <authorList>
            <person name="de Groot N.N."/>
        </authorList>
    </citation>
    <scope>NUCLEOTIDE SEQUENCE [LARGE SCALE GENOMIC DNA]</scope>
    <source>
        <strain evidence="4 5">ASO4-2</strain>
    </source>
</reference>
<evidence type="ECO:0000256" key="1">
    <source>
        <dbReference type="ARBA" id="ARBA00022500"/>
    </source>
</evidence>
<dbReference type="PANTHER" id="PTHR35147">
    <property type="entry name" value="CHEMORECEPTOR GLUTAMINE DEAMIDASE CHED-RELATED"/>
    <property type="match status" value="1"/>
</dbReference>
<dbReference type="OrthoDB" id="9807202at2"/>
<keyword evidence="1 3" id="KW-0145">Chemotaxis</keyword>
<gene>
    <name evidence="3" type="primary">cheD</name>
    <name evidence="4" type="ORF">SAMN05660653_00018</name>
</gene>
<protein>
    <recommendedName>
        <fullName evidence="3">Probable chemoreceptor glutamine deamidase CheD</fullName>
        <ecNumber evidence="3">3.5.1.44</ecNumber>
    </recommendedName>
</protein>
<organism evidence="4 5">
    <name type="scientific">Desulfonatronum thiosulfatophilum</name>
    <dbReference type="NCBI Taxonomy" id="617002"/>
    <lineage>
        <taxon>Bacteria</taxon>
        <taxon>Pseudomonadati</taxon>
        <taxon>Thermodesulfobacteriota</taxon>
        <taxon>Desulfovibrionia</taxon>
        <taxon>Desulfovibrionales</taxon>
        <taxon>Desulfonatronaceae</taxon>
        <taxon>Desulfonatronum</taxon>
    </lineage>
</organism>
<dbReference type="EMBL" id="FMXO01000001">
    <property type="protein sequence ID" value="SDB01773.1"/>
    <property type="molecule type" value="Genomic_DNA"/>
</dbReference>
<dbReference type="Gene3D" id="3.30.1330.200">
    <property type="match status" value="1"/>
</dbReference>
<evidence type="ECO:0000256" key="2">
    <source>
        <dbReference type="ARBA" id="ARBA00022801"/>
    </source>
</evidence>
<dbReference type="CDD" id="cd16352">
    <property type="entry name" value="CheD"/>
    <property type="match status" value="1"/>
</dbReference>
<dbReference type="InterPro" id="IPR005659">
    <property type="entry name" value="Chemorcpt_Glu_NH3ase_CheD"/>
</dbReference>
<evidence type="ECO:0000313" key="4">
    <source>
        <dbReference type="EMBL" id="SDB01773.1"/>
    </source>
</evidence>
<dbReference type="EC" id="3.5.1.44" evidence="3"/>